<evidence type="ECO:0000313" key="10">
    <source>
        <dbReference type="Proteomes" id="UP000307173"/>
    </source>
</evidence>
<sequence>MILLSEQFSFEVKFISEWMSQYIGNGFKCYKEYDIPEPLEAESSGEQLTTDMGKTALLIIDLQEDFLPPNGSLAVKDGRTIIPGIIDLMTSDKYKWDAIVATKDWHPVDHISFASTHKKEPFTEILVENPVDKTQPPMTQVLWPDHCVQNSKGSDFPPEFQSAFDKVLSEQKVPAKLVLKGYLQDREYYSCFQDVWGIHKTECTQFLKDNGITDVVSVGIAYDYCVLNSSIDSAKNGFKTTVIHGLTKSVSPENEEKVTESYKSHNVKVVETVSDLF</sequence>
<comment type="pathway">
    <text evidence="5">Cofactor biosynthesis; nicotinate biosynthesis; nicotinate from nicotinamide: step 1/1.</text>
</comment>
<evidence type="ECO:0000256" key="6">
    <source>
        <dbReference type="ARBA" id="ARBA00039017"/>
    </source>
</evidence>
<proteinExistence type="inferred from homology"/>
<keyword evidence="4" id="KW-0378">Hydrolase</keyword>
<evidence type="ECO:0000256" key="2">
    <source>
        <dbReference type="ARBA" id="ARBA00022642"/>
    </source>
</evidence>
<dbReference type="InterPro" id="IPR000868">
    <property type="entry name" value="Isochorismatase-like_dom"/>
</dbReference>
<evidence type="ECO:0000256" key="3">
    <source>
        <dbReference type="ARBA" id="ARBA00022723"/>
    </source>
</evidence>
<dbReference type="AlphaFoldDB" id="A0A4T0WVJ5"/>
<reference evidence="9 10" key="1">
    <citation type="journal article" date="2019" name="Front. Genet.">
        <title>Whole-Genome Sequencing of the Opportunistic Yeast Pathogen Candida inconspicua Uncovers Its Hybrid Origin.</title>
        <authorList>
            <person name="Mixao V."/>
            <person name="Hansen A.P."/>
            <person name="Saus E."/>
            <person name="Boekhout T."/>
            <person name="Lass-Florl C."/>
            <person name="Gabaldon T."/>
        </authorList>
    </citation>
    <scope>NUCLEOTIDE SEQUENCE [LARGE SCALE GENOMIC DNA]</scope>
    <source>
        <strain evidence="9 10">CBS 180</strain>
    </source>
</reference>
<dbReference type="OrthoDB" id="3341310at2759"/>
<dbReference type="InterPro" id="IPR052347">
    <property type="entry name" value="Isochorismatase_Nicotinamidase"/>
</dbReference>
<evidence type="ECO:0000256" key="7">
    <source>
        <dbReference type="ARBA" id="ARBA00043224"/>
    </source>
</evidence>
<feature type="domain" description="Isochorismatase-like" evidence="8">
    <location>
        <begin position="55"/>
        <end position="272"/>
    </location>
</feature>
<comment type="similarity">
    <text evidence="1">Belongs to the isochorismatase family.</text>
</comment>
<dbReference type="PANTHER" id="PTHR11080:SF2">
    <property type="entry name" value="LD05707P"/>
    <property type="match status" value="1"/>
</dbReference>
<evidence type="ECO:0000256" key="4">
    <source>
        <dbReference type="ARBA" id="ARBA00022801"/>
    </source>
</evidence>
<dbReference type="PANTHER" id="PTHR11080">
    <property type="entry name" value="PYRAZINAMIDASE/NICOTINAMIDASE"/>
    <property type="match status" value="1"/>
</dbReference>
<dbReference type="STRING" id="52247.A0A4T0WVJ5"/>
<dbReference type="GO" id="GO:0019363">
    <property type="term" value="P:pyridine nucleotide biosynthetic process"/>
    <property type="evidence" value="ECO:0007669"/>
    <property type="project" value="UniProtKB-KW"/>
</dbReference>
<keyword evidence="3" id="KW-0479">Metal-binding</keyword>
<name>A0A4T0WVJ5_9ASCO</name>
<dbReference type="Proteomes" id="UP000307173">
    <property type="component" value="Unassembled WGS sequence"/>
</dbReference>
<gene>
    <name evidence="9" type="ORF">CANINC_004542</name>
</gene>
<dbReference type="SUPFAM" id="SSF52499">
    <property type="entry name" value="Isochorismatase-like hydrolases"/>
    <property type="match status" value="1"/>
</dbReference>
<evidence type="ECO:0000313" key="9">
    <source>
        <dbReference type="EMBL" id="TID14871.1"/>
    </source>
</evidence>
<keyword evidence="2" id="KW-0662">Pyridine nucleotide biosynthesis</keyword>
<dbReference type="EMBL" id="SELW01000657">
    <property type="protein sequence ID" value="TID14871.1"/>
    <property type="molecule type" value="Genomic_DNA"/>
</dbReference>
<dbReference type="GO" id="GO:0046872">
    <property type="term" value="F:metal ion binding"/>
    <property type="evidence" value="ECO:0007669"/>
    <property type="project" value="UniProtKB-KW"/>
</dbReference>
<accession>A0A4T0WVJ5</accession>
<organism evidence="9 10">
    <name type="scientific">Pichia inconspicua</name>
    <dbReference type="NCBI Taxonomy" id="52247"/>
    <lineage>
        <taxon>Eukaryota</taxon>
        <taxon>Fungi</taxon>
        <taxon>Dikarya</taxon>
        <taxon>Ascomycota</taxon>
        <taxon>Saccharomycotina</taxon>
        <taxon>Pichiomycetes</taxon>
        <taxon>Pichiales</taxon>
        <taxon>Pichiaceae</taxon>
        <taxon>Pichia</taxon>
    </lineage>
</organism>
<dbReference type="GO" id="GO:0008936">
    <property type="term" value="F:nicotinamidase activity"/>
    <property type="evidence" value="ECO:0007669"/>
    <property type="project" value="UniProtKB-EC"/>
</dbReference>
<keyword evidence="10" id="KW-1185">Reference proteome</keyword>
<dbReference type="InterPro" id="IPR036380">
    <property type="entry name" value="Isochorismatase-like_sf"/>
</dbReference>
<protein>
    <recommendedName>
        <fullName evidence="6">nicotinamidase</fullName>
        <ecNumber evidence="6">3.5.1.19</ecNumber>
    </recommendedName>
    <alternativeName>
        <fullName evidence="7">Nicotinamide deamidase</fullName>
    </alternativeName>
</protein>
<evidence type="ECO:0000256" key="5">
    <source>
        <dbReference type="ARBA" id="ARBA00037900"/>
    </source>
</evidence>
<comment type="caution">
    <text evidence="9">The sequence shown here is derived from an EMBL/GenBank/DDBJ whole genome shotgun (WGS) entry which is preliminary data.</text>
</comment>
<evidence type="ECO:0000256" key="1">
    <source>
        <dbReference type="ARBA" id="ARBA00006336"/>
    </source>
</evidence>
<dbReference type="Pfam" id="PF00857">
    <property type="entry name" value="Isochorismatase"/>
    <property type="match status" value="1"/>
</dbReference>
<dbReference type="Gene3D" id="3.40.50.850">
    <property type="entry name" value="Isochorismatase-like"/>
    <property type="match status" value="1"/>
</dbReference>
<evidence type="ECO:0000259" key="8">
    <source>
        <dbReference type="Pfam" id="PF00857"/>
    </source>
</evidence>
<dbReference type="EC" id="3.5.1.19" evidence="6"/>